<dbReference type="Gene3D" id="3.30.565.10">
    <property type="entry name" value="Histidine kinase-like ATPase, C-terminal domain"/>
    <property type="match status" value="1"/>
</dbReference>
<dbReference type="CDD" id="cd00156">
    <property type="entry name" value="REC"/>
    <property type="match status" value="1"/>
</dbReference>
<gene>
    <name evidence="8" type="ORF">PUT78_11835</name>
</gene>
<feature type="transmembrane region" description="Helical" evidence="5">
    <location>
        <begin position="9"/>
        <end position="28"/>
    </location>
</feature>
<keyword evidence="3 4" id="KW-0597">Phosphoprotein</keyword>
<dbReference type="SUPFAM" id="SSF52172">
    <property type="entry name" value="CheY-like"/>
    <property type="match status" value="1"/>
</dbReference>
<dbReference type="CDD" id="cd00082">
    <property type="entry name" value="HisKA"/>
    <property type="match status" value="1"/>
</dbReference>
<keyword evidence="5" id="KW-0812">Transmembrane</keyword>
<keyword evidence="5" id="KW-1133">Transmembrane helix</keyword>
<dbReference type="InterPro" id="IPR003661">
    <property type="entry name" value="HisK_dim/P_dom"/>
</dbReference>
<feature type="modified residue" description="4-aspartylphosphate" evidence="4">
    <location>
        <position position="687"/>
    </location>
</feature>
<dbReference type="InterPro" id="IPR001789">
    <property type="entry name" value="Sig_transdc_resp-reg_receiver"/>
</dbReference>
<organism evidence="8 9">
    <name type="scientific">Roseinatronobacter alkalisoli</name>
    <dbReference type="NCBI Taxonomy" id="3028235"/>
    <lineage>
        <taxon>Bacteria</taxon>
        <taxon>Pseudomonadati</taxon>
        <taxon>Pseudomonadota</taxon>
        <taxon>Alphaproteobacteria</taxon>
        <taxon>Rhodobacterales</taxon>
        <taxon>Paracoccaceae</taxon>
        <taxon>Roseinatronobacter</taxon>
    </lineage>
</organism>
<dbReference type="GO" id="GO:0005524">
    <property type="term" value="F:ATP binding"/>
    <property type="evidence" value="ECO:0007669"/>
    <property type="project" value="UniProtKB-KW"/>
</dbReference>
<evidence type="ECO:0000256" key="5">
    <source>
        <dbReference type="SAM" id="Phobius"/>
    </source>
</evidence>
<keyword evidence="9" id="KW-1185">Reference proteome</keyword>
<dbReference type="InterPro" id="IPR005467">
    <property type="entry name" value="His_kinase_dom"/>
</dbReference>
<dbReference type="InterPro" id="IPR003594">
    <property type="entry name" value="HATPase_dom"/>
</dbReference>
<dbReference type="PROSITE" id="PS50110">
    <property type="entry name" value="RESPONSE_REGULATORY"/>
    <property type="match status" value="1"/>
</dbReference>
<dbReference type="Gene3D" id="3.40.50.2300">
    <property type="match status" value="1"/>
</dbReference>
<dbReference type="InterPro" id="IPR036890">
    <property type="entry name" value="HATPase_C_sf"/>
</dbReference>
<dbReference type="SMART" id="SM00388">
    <property type="entry name" value="HisKA"/>
    <property type="match status" value="1"/>
</dbReference>
<dbReference type="SMART" id="SM00387">
    <property type="entry name" value="HATPase_c"/>
    <property type="match status" value="1"/>
</dbReference>
<proteinExistence type="predicted"/>
<dbReference type="Proteomes" id="UP001431784">
    <property type="component" value="Unassembled WGS sequence"/>
</dbReference>
<dbReference type="PANTHER" id="PTHR43065:SF42">
    <property type="entry name" value="TWO-COMPONENT SENSOR PPRA"/>
    <property type="match status" value="1"/>
</dbReference>
<evidence type="ECO:0000259" key="6">
    <source>
        <dbReference type="PROSITE" id="PS50109"/>
    </source>
</evidence>
<dbReference type="RefSeq" id="WP_274352472.1">
    <property type="nucleotide sequence ID" value="NZ_JAQZSM010000010.1"/>
</dbReference>
<dbReference type="Pfam" id="PF02518">
    <property type="entry name" value="HATPase_c"/>
    <property type="match status" value="1"/>
</dbReference>
<feature type="domain" description="Response regulatory" evidence="7">
    <location>
        <begin position="636"/>
        <end position="752"/>
    </location>
</feature>
<keyword evidence="5" id="KW-0472">Membrane</keyword>
<evidence type="ECO:0000256" key="2">
    <source>
        <dbReference type="ARBA" id="ARBA00012438"/>
    </source>
</evidence>
<comment type="caution">
    <text evidence="8">The sequence shown here is derived from an EMBL/GenBank/DDBJ whole genome shotgun (WGS) entry which is preliminary data.</text>
</comment>
<dbReference type="SUPFAM" id="SSF55874">
    <property type="entry name" value="ATPase domain of HSP90 chaperone/DNA topoisomerase II/histidine kinase"/>
    <property type="match status" value="1"/>
</dbReference>
<dbReference type="EC" id="2.7.13.3" evidence="2"/>
<dbReference type="SUPFAM" id="SSF47384">
    <property type="entry name" value="Homodimeric domain of signal transducing histidine kinase"/>
    <property type="match status" value="1"/>
</dbReference>
<dbReference type="Pfam" id="PF00072">
    <property type="entry name" value="Response_reg"/>
    <property type="match status" value="1"/>
</dbReference>
<dbReference type="Gene3D" id="3.30.450.20">
    <property type="entry name" value="PAS domain"/>
    <property type="match status" value="1"/>
</dbReference>
<keyword evidence="8" id="KW-0547">Nucleotide-binding</keyword>
<protein>
    <recommendedName>
        <fullName evidence="2">histidine kinase</fullName>
        <ecNumber evidence="2">2.7.13.3</ecNumber>
    </recommendedName>
</protein>
<feature type="domain" description="Histidine kinase" evidence="6">
    <location>
        <begin position="388"/>
        <end position="611"/>
    </location>
</feature>
<evidence type="ECO:0000313" key="8">
    <source>
        <dbReference type="EMBL" id="MDD7971792.1"/>
    </source>
</evidence>
<accession>A0ABT5TC97</accession>
<name>A0ABT5TC97_9RHOB</name>
<dbReference type="InterPro" id="IPR011006">
    <property type="entry name" value="CheY-like_superfamily"/>
</dbReference>
<keyword evidence="8" id="KW-0067">ATP-binding</keyword>
<dbReference type="InterPro" id="IPR004358">
    <property type="entry name" value="Sig_transdc_His_kin-like_C"/>
</dbReference>
<evidence type="ECO:0000313" key="9">
    <source>
        <dbReference type="Proteomes" id="UP001431784"/>
    </source>
</evidence>
<evidence type="ECO:0000256" key="3">
    <source>
        <dbReference type="ARBA" id="ARBA00022553"/>
    </source>
</evidence>
<dbReference type="SUPFAM" id="SSF55785">
    <property type="entry name" value="PYP-like sensor domain (PAS domain)"/>
    <property type="match status" value="1"/>
</dbReference>
<dbReference type="PRINTS" id="PR00344">
    <property type="entry name" value="BCTRLSENSOR"/>
</dbReference>
<sequence>MSEIHPRHLLYLALAGGVAAVGAMLLFAGGAIAMAGAATGVSFVIVAGLLRVCQMVFSALRRHEVTAVQGLLDNSAASCFLVSSRDSRILWRNNSARARFGAGPDLAPLLDDYCARVDSFIARLHDQASARGNASRSLSIGAHPYNVEVVLMEGGDFLWRIACTSAVNEPAELCLEWARLNQAGKILSISPTLDSRLDMRPDQIGDIVASDLPDMNRASLVQLTHTGADRLACRMPEPDGNEAVFFLPVQPAGTAPPDSDAALNQLPVAIAHIAPDGTIAFANREARRLLHINIHEQVLFSDRLEGLGRPIAEWMEDVRSGRLKRSTEVMRLVRHGVETYIQVSLRELAHGPAGFTLAVMNDATELKSLEAKFTQSQKMQAIGQLAGGVAHDFNNLLTAISGHCELILMRHDSSDVDYPDLMQIQQNTNRAAALVRQLLAFSRKQTLQFETLDLQVALAELVHLLNRLLGAKFALTLRYADQQIAIRSDRRQFEQILVNLVVNARDSMPQGGEVVIETAIHSLPDGLCRDQVTLPPGDYAVIEVRDKGQGIPRANLSKLFEPFFTTKRLGEGTGLGLSTVYGLVKQMGGFIFIDSEEGAGTTVRLYFKPQHAATITPRPAQARTVMAAQPGKRRSLVLLVEDEAPVRSFAARALQLQGYRVLEAESGEAALQILADDDICPDLFVTDVIMPGIDGPGWVKKIRAKYPDTPVIFISGYAEDSRSAAQARIDNSVFLAKPFSLSDFTATVNAQLLQRAEVG</sequence>
<evidence type="ECO:0000259" key="7">
    <source>
        <dbReference type="PROSITE" id="PS50110"/>
    </source>
</evidence>
<dbReference type="EMBL" id="JAQZSM010000010">
    <property type="protein sequence ID" value="MDD7971792.1"/>
    <property type="molecule type" value="Genomic_DNA"/>
</dbReference>
<evidence type="ECO:0000256" key="1">
    <source>
        <dbReference type="ARBA" id="ARBA00000085"/>
    </source>
</evidence>
<dbReference type="InterPro" id="IPR036097">
    <property type="entry name" value="HisK_dim/P_sf"/>
</dbReference>
<dbReference type="PROSITE" id="PS50109">
    <property type="entry name" value="HIS_KIN"/>
    <property type="match status" value="1"/>
</dbReference>
<dbReference type="Gene3D" id="1.10.287.130">
    <property type="match status" value="1"/>
</dbReference>
<comment type="catalytic activity">
    <reaction evidence="1">
        <text>ATP + protein L-histidine = ADP + protein N-phospho-L-histidine.</text>
        <dbReference type="EC" id="2.7.13.3"/>
    </reaction>
</comment>
<dbReference type="InterPro" id="IPR035965">
    <property type="entry name" value="PAS-like_dom_sf"/>
</dbReference>
<dbReference type="PANTHER" id="PTHR43065">
    <property type="entry name" value="SENSOR HISTIDINE KINASE"/>
    <property type="match status" value="1"/>
</dbReference>
<reference evidence="8" key="1">
    <citation type="submission" date="2023-02" db="EMBL/GenBank/DDBJ databases">
        <title>Description of Roseinatronobacter alkalisoli sp. nov., an alkaliphilic bacerium isolated from soda soil.</title>
        <authorList>
            <person name="Wei W."/>
        </authorList>
    </citation>
    <scope>NUCLEOTIDE SEQUENCE</scope>
    <source>
        <strain evidence="8">HJB301</strain>
    </source>
</reference>
<dbReference type="SMART" id="SM00448">
    <property type="entry name" value="REC"/>
    <property type="match status" value="1"/>
</dbReference>
<evidence type="ECO:0000256" key="4">
    <source>
        <dbReference type="PROSITE-ProRule" id="PRU00169"/>
    </source>
</evidence>
<dbReference type="Pfam" id="PF00512">
    <property type="entry name" value="HisKA"/>
    <property type="match status" value="1"/>
</dbReference>